<keyword evidence="2" id="KW-1185">Reference proteome</keyword>
<accession>A0A8X6U6E5</accession>
<dbReference type="Proteomes" id="UP000887013">
    <property type="component" value="Unassembled WGS sequence"/>
</dbReference>
<name>A0A8X6U6E5_NEPPI</name>
<gene>
    <name evidence="1" type="ORF">NPIL_477591</name>
</gene>
<evidence type="ECO:0000313" key="1">
    <source>
        <dbReference type="EMBL" id="GFT85401.1"/>
    </source>
</evidence>
<dbReference type="EMBL" id="BMAW01023919">
    <property type="protein sequence ID" value="GFT85401.1"/>
    <property type="molecule type" value="Genomic_DNA"/>
</dbReference>
<comment type="caution">
    <text evidence="1">The sequence shown here is derived from an EMBL/GenBank/DDBJ whole genome shotgun (WGS) entry which is preliminary data.</text>
</comment>
<dbReference type="AlphaFoldDB" id="A0A8X6U6E5"/>
<proteinExistence type="predicted"/>
<organism evidence="1 2">
    <name type="scientific">Nephila pilipes</name>
    <name type="common">Giant wood spider</name>
    <name type="synonym">Nephila maculata</name>
    <dbReference type="NCBI Taxonomy" id="299642"/>
    <lineage>
        <taxon>Eukaryota</taxon>
        <taxon>Metazoa</taxon>
        <taxon>Ecdysozoa</taxon>
        <taxon>Arthropoda</taxon>
        <taxon>Chelicerata</taxon>
        <taxon>Arachnida</taxon>
        <taxon>Araneae</taxon>
        <taxon>Araneomorphae</taxon>
        <taxon>Entelegynae</taxon>
        <taxon>Araneoidea</taxon>
        <taxon>Nephilidae</taxon>
        <taxon>Nephila</taxon>
    </lineage>
</organism>
<protein>
    <submittedName>
        <fullName evidence="1">Uncharacterized protein</fullName>
    </submittedName>
</protein>
<evidence type="ECO:0000313" key="2">
    <source>
        <dbReference type="Proteomes" id="UP000887013"/>
    </source>
</evidence>
<reference evidence="1" key="1">
    <citation type="submission" date="2020-08" db="EMBL/GenBank/DDBJ databases">
        <title>Multicomponent nature underlies the extraordinary mechanical properties of spider dragline silk.</title>
        <authorList>
            <person name="Kono N."/>
            <person name="Nakamura H."/>
            <person name="Mori M."/>
            <person name="Yoshida Y."/>
            <person name="Ohtoshi R."/>
            <person name="Malay A.D."/>
            <person name="Moran D.A.P."/>
            <person name="Tomita M."/>
            <person name="Numata K."/>
            <person name="Arakawa K."/>
        </authorList>
    </citation>
    <scope>NUCLEOTIDE SEQUENCE</scope>
</reference>
<sequence length="132" mass="14852">MSSSWCLSVNEYLPQKSQSEHTRGHSTGFSLGVQMKSSREMDISGCEIRLGDIPFALTISRVHHSRSQPLTTASDDDGRNYFFTDVKQKNVSPFTPPYLPTRWAPPPWDTDVRAYLDPTLPNRWIGRGGPIA</sequence>